<evidence type="ECO:0000313" key="2">
    <source>
        <dbReference type="Proteomes" id="UP001287282"/>
    </source>
</evidence>
<sequence>MRKLIGYLQSKGLWMVKCCQHTKAQIEELIRHDQIEKDQEMMKTKMYQHHY</sequence>
<evidence type="ECO:0008006" key="3">
    <source>
        <dbReference type="Google" id="ProtNLM"/>
    </source>
</evidence>
<accession>A0ABU3X4M2</accession>
<evidence type="ECO:0000313" key="1">
    <source>
        <dbReference type="EMBL" id="MDV2682838.1"/>
    </source>
</evidence>
<proteinExistence type="predicted"/>
<gene>
    <name evidence="1" type="ORF">RYX56_00475</name>
</gene>
<keyword evidence="2" id="KW-1185">Reference proteome</keyword>
<reference evidence="1 2" key="1">
    <citation type="submission" date="2023-10" db="EMBL/GenBank/DDBJ databases">
        <title>Screening of Alkalihalobacillus lindianensis BZ-TG-R113 and Its Alleviation of Salt Stress on Rapeseed Growth.</title>
        <authorList>
            <person name="Zhao B."/>
            <person name="Guo T."/>
        </authorList>
    </citation>
    <scope>NUCLEOTIDE SEQUENCE [LARGE SCALE GENOMIC DNA]</scope>
    <source>
        <strain evidence="1 2">BZ-TG-R113</strain>
    </source>
</reference>
<comment type="caution">
    <text evidence="1">The sequence shown here is derived from an EMBL/GenBank/DDBJ whole genome shotgun (WGS) entry which is preliminary data.</text>
</comment>
<organism evidence="1 2">
    <name type="scientific">Alkalihalophilus lindianensis</name>
    <dbReference type="NCBI Taxonomy" id="1630542"/>
    <lineage>
        <taxon>Bacteria</taxon>
        <taxon>Bacillati</taxon>
        <taxon>Bacillota</taxon>
        <taxon>Bacilli</taxon>
        <taxon>Bacillales</taxon>
        <taxon>Bacillaceae</taxon>
        <taxon>Alkalihalophilus</taxon>
    </lineage>
</organism>
<protein>
    <recommendedName>
        <fullName evidence="3">Fur-regulated basic protein A</fullName>
    </recommendedName>
</protein>
<name>A0ABU3X4M2_9BACI</name>
<dbReference type="RefSeq" id="WP_317120174.1">
    <property type="nucleotide sequence ID" value="NZ_JAWJBA010000001.1"/>
</dbReference>
<dbReference type="Proteomes" id="UP001287282">
    <property type="component" value="Unassembled WGS sequence"/>
</dbReference>
<dbReference type="EMBL" id="JAWJBA010000001">
    <property type="protein sequence ID" value="MDV2682838.1"/>
    <property type="molecule type" value="Genomic_DNA"/>
</dbReference>